<dbReference type="Proteomes" id="UP000799779">
    <property type="component" value="Unassembled WGS sequence"/>
</dbReference>
<feature type="region of interest" description="Disordered" evidence="1">
    <location>
        <begin position="375"/>
        <end position="410"/>
    </location>
</feature>
<feature type="compositionally biased region" description="Acidic residues" evidence="1">
    <location>
        <begin position="346"/>
        <end position="356"/>
    </location>
</feature>
<dbReference type="AlphaFoldDB" id="A0A6A5WQ37"/>
<organism evidence="2 3">
    <name type="scientific">Amniculicola lignicola CBS 123094</name>
    <dbReference type="NCBI Taxonomy" id="1392246"/>
    <lineage>
        <taxon>Eukaryota</taxon>
        <taxon>Fungi</taxon>
        <taxon>Dikarya</taxon>
        <taxon>Ascomycota</taxon>
        <taxon>Pezizomycotina</taxon>
        <taxon>Dothideomycetes</taxon>
        <taxon>Pleosporomycetidae</taxon>
        <taxon>Pleosporales</taxon>
        <taxon>Amniculicolaceae</taxon>
        <taxon>Amniculicola</taxon>
    </lineage>
</organism>
<proteinExistence type="predicted"/>
<protein>
    <submittedName>
        <fullName evidence="2">Uncharacterized protein</fullName>
    </submittedName>
</protein>
<feature type="compositionally biased region" description="Polar residues" evidence="1">
    <location>
        <begin position="246"/>
        <end position="259"/>
    </location>
</feature>
<evidence type="ECO:0000313" key="3">
    <source>
        <dbReference type="Proteomes" id="UP000799779"/>
    </source>
</evidence>
<feature type="compositionally biased region" description="Polar residues" evidence="1">
    <location>
        <begin position="149"/>
        <end position="161"/>
    </location>
</feature>
<feature type="compositionally biased region" description="Acidic residues" evidence="1">
    <location>
        <begin position="376"/>
        <end position="395"/>
    </location>
</feature>
<reference evidence="2" key="1">
    <citation type="journal article" date="2020" name="Stud. Mycol.">
        <title>101 Dothideomycetes genomes: a test case for predicting lifestyles and emergence of pathogens.</title>
        <authorList>
            <person name="Haridas S."/>
            <person name="Albert R."/>
            <person name="Binder M."/>
            <person name="Bloem J."/>
            <person name="Labutti K."/>
            <person name="Salamov A."/>
            <person name="Andreopoulos B."/>
            <person name="Baker S."/>
            <person name="Barry K."/>
            <person name="Bills G."/>
            <person name="Bluhm B."/>
            <person name="Cannon C."/>
            <person name="Castanera R."/>
            <person name="Culley D."/>
            <person name="Daum C."/>
            <person name="Ezra D."/>
            <person name="Gonzalez J."/>
            <person name="Henrissat B."/>
            <person name="Kuo A."/>
            <person name="Liang C."/>
            <person name="Lipzen A."/>
            <person name="Lutzoni F."/>
            <person name="Magnuson J."/>
            <person name="Mondo S."/>
            <person name="Nolan M."/>
            <person name="Ohm R."/>
            <person name="Pangilinan J."/>
            <person name="Park H.-J."/>
            <person name="Ramirez L."/>
            <person name="Alfaro M."/>
            <person name="Sun H."/>
            <person name="Tritt A."/>
            <person name="Yoshinaga Y."/>
            <person name="Zwiers L.-H."/>
            <person name="Turgeon B."/>
            <person name="Goodwin S."/>
            <person name="Spatafora J."/>
            <person name="Crous P."/>
            <person name="Grigoriev I."/>
        </authorList>
    </citation>
    <scope>NUCLEOTIDE SEQUENCE</scope>
    <source>
        <strain evidence="2">CBS 123094</strain>
    </source>
</reference>
<sequence>MCVVIPVTHLACTHTEIVWQYCIETTKTEVHGIEPCSHEREHARPIMTRKLCYTCGGQRYFARRGGIAERGSGSEVSFLEMLGQKDFSVKMLGKREDYADQTDSGYHSEITLEEMDGVDSEEDEEFPLSPKTSPTTSTRLRRARKHSNLNRGFQTPRSAPSSEGCWSPKLKTELEKEQVASPPTTNPIPRAIQSVPRLKDPRPRPRPRKGSTLLHPSPPTDLVSTSTATPPAHYRPSYPRKDSTLLHPSSPSKTLLPNRSPTPTPRPVYRTATPFPFLPAPVFSPPLSSSIRQQLSSHSLFADAHTENKHTDVDVDVNLDPGLESSMPFSLDFGPPTILHSSYSDAENENEDSGDEDQMRTNKRMAVYTPCRSYFDWDDSDEEDDEERDEGEDNVDAGHGHGNGNTSRGLTAILARTAKVARASRISYPYHGRAPQGVVPR</sequence>
<feature type="compositionally biased region" description="Basic residues" evidence="1">
    <location>
        <begin position="139"/>
        <end position="148"/>
    </location>
</feature>
<dbReference type="OrthoDB" id="3795884at2759"/>
<feature type="compositionally biased region" description="Low complexity" evidence="1">
    <location>
        <begin position="127"/>
        <end position="138"/>
    </location>
</feature>
<feature type="compositionally biased region" description="Acidic residues" evidence="1">
    <location>
        <begin position="116"/>
        <end position="126"/>
    </location>
</feature>
<accession>A0A6A5WQ37</accession>
<feature type="region of interest" description="Disordered" evidence="1">
    <location>
        <begin position="116"/>
        <end position="270"/>
    </location>
</feature>
<dbReference type="EMBL" id="ML977574">
    <property type="protein sequence ID" value="KAF2003024.1"/>
    <property type="molecule type" value="Genomic_DNA"/>
</dbReference>
<evidence type="ECO:0000313" key="2">
    <source>
        <dbReference type="EMBL" id="KAF2003024.1"/>
    </source>
</evidence>
<feature type="region of interest" description="Disordered" evidence="1">
    <location>
        <begin position="338"/>
        <end position="360"/>
    </location>
</feature>
<name>A0A6A5WQ37_9PLEO</name>
<evidence type="ECO:0000256" key="1">
    <source>
        <dbReference type="SAM" id="MobiDB-lite"/>
    </source>
</evidence>
<gene>
    <name evidence="2" type="ORF">P154DRAFT_561517</name>
</gene>
<keyword evidence="3" id="KW-1185">Reference proteome</keyword>